<evidence type="ECO:0000313" key="3">
    <source>
        <dbReference type="EMBL" id="KKL22326.1"/>
    </source>
</evidence>
<protein>
    <recommendedName>
        <fullName evidence="4">HNH nuclease domain-containing protein</fullName>
    </recommendedName>
</protein>
<dbReference type="InterPro" id="IPR044925">
    <property type="entry name" value="His-Me_finger_sf"/>
</dbReference>
<dbReference type="GO" id="GO:0016788">
    <property type="term" value="F:hydrolase activity, acting on ester bonds"/>
    <property type="evidence" value="ECO:0007669"/>
    <property type="project" value="InterPro"/>
</dbReference>
<organism evidence="3">
    <name type="scientific">marine sediment metagenome</name>
    <dbReference type="NCBI Taxonomy" id="412755"/>
    <lineage>
        <taxon>unclassified sequences</taxon>
        <taxon>metagenomes</taxon>
        <taxon>ecological metagenomes</taxon>
    </lineage>
</organism>
<proteinExistence type="predicted"/>
<dbReference type="SUPFAM" id="SSF54060">
    <property type="entry name" value="His-Me finger endonucleases"/>
    <property type="match status" value="1"/>
</dbReference>
<evidence type="ECO:0008006" key="4">
    <source>
        <dbReference type="Google" id="ProtNLM"/>
    </source>
</evidence>
<gene>
    <name evidence="3" type="ORF">LCGC14_2436600</name>
</gene>
<accession>A0A0F9DXD4</accession>
<dbReference type="InterPro" id="IPR010902">
    <property type="entry name" value="NUMOD4"/>
</dbReference>
<evidence type="ECO:0000259" key="1">
    <source>
        <dbReference type="Pfam" id="PF07463"/>
    </source>
</evidence>
<sequence>MKKIPGYDDYSITKDGRVWSHISNMWLKPVRDRGGYLYVHLCKKGGPHTRKIHRLVLETYVGPCPDGMECCHNNGICTDNRLENLRWDTHSNNAYDSVKHGTWADNRGEKHGRAKLNEFPLSYIKS</sequence>
<evidence type="ECO:0000259" key="2">
    <source>
        <dbReference type="Pfam" id="PF13392"/>
    </source>
</evidence>
<comment type="caution">
    <text evidence="3">The sequence shown here is derived from an EMBL/GenBank/DDBJ whole genome shotgun (WGS) entry which is preliminary data.</text>
</comment>
<reference evidence="3" key="1">
    <citation type="journal article" date="2015" name="Nature">
        <title>Complex archaea that bridge the gap between prokaryotes and eukaryotes.</title>
        <authorList>
            <person name="Spang A."/>
            <person name="Saw J.H."/>
            <person name="Jorgensen S.L."/>
            <person name="Zaremba-Niedzwiedzka K."/>
            <person name="Martijn J."/>
            <person name="Lind A.E."/>
            <person name="van Eijk R."/>
            <person name="Schleper C."/>
            <person name="Guy L."/>
            <person name="Ettema T.J."/>
        </authorList>
    </citation>
    <scope>NUCLEOTIDE SEQUENCE</scope>
</reference>
<dbReference type="InterPro" id="IPR003615">
    <property type="entry name" value="HNH_nuc"/>
</dbReference>
<dbReference type="EMBL" id="LAZR01037396">
    <property type="protein sequence ID" value="KKL22326.1"/>
    <property type="molecule type" value="Genomic_DNA"/>
</dbReference>
<feature type="domain" description="HNH nuclease" evidence="2">
    <location>
        <begin position="51"/>
        <end position="94"/>
    </location>
</feature>
<dbReference type="AlphaFoldDB" id="A0A0F9DXD4"/>
<dbReference type="Pfam" id="PF13392">
    <property type="entry name" value="HNH_3"/>
    <property type="match status" value="1"/>
</dbReference>
<dbReference type="Pfam" id="PF07463">
    <property type="entry name" value="NUMOD4"/>
    <property type="match status" value="1"/>
</dbReference>
<name>A0A0F9DXD4_9ZZZZ</name>
<feature type="domain" description="NUMOD4" evidence="1">
    <location>
        <begin position="2"/>
        <end position="41"/>
    </location>
</feature>
<dbReference type="Gene3D" id="3.90.75.20">
    <property type="match status" value="1"/>
</dbReference>